<evidence type="ECO:0000256" key="4">
    <source>
        <dbReference type="SAM" id="MobiDB-lite"/>
    </source>
</evidence>
<sequence>MASLQKATASALKSSSTIASAQSSSSARRQLNAVVVSAGLMQKTVKVRIGVQKWNSHVRKNYNLAAHLLVHDPNSSLRLGDVISITPGWRVSKHVHHVVDSIIAPYGVPIEERPRVPSEAERIAEREEKMRVKVERRKEAASRANEVEASETETVAQVKATEVTRKAKKAKKEKAMKKSVLESTPREEEPSKKTGWFS</sequence>
<reference evidence="5 6" key="1">
    <citation type="journal article" date="2018" name="IMA Fungus">
        <title>IMA Genome-F 9: Draft genome sequence of Annulohypoxylon stygium, Aspergillus mulundensis, Berkeleyomyces basicola (syn. Thielaviopsis basicola), Ceratocystis smalleyi, two Cercospora beticola strains, Coleophoma cylindrospora, Fusarium fracticaudum, Phialophora cf. hyalina, and Morchella septimelata.</title>
        <authorList>
            <person name="Wingfield B.D."/>
            <person name="Bills G.F."/>
            <person name="Dong Y."/>
            <person name="Huang W."/>
            <person name="Nel W.J."/>
            <person name="Swalarsk-Parry B.S."/>
            <person name="Vaghefi N."/>
            <person name="Wilken P.M."/>
            <person name="An Z."/>
            <person name="de Beer Z.W."/>
            <person name="De Vos L."/>
            <person name="Chen L."/>
            <person name="Duong T.A."/>
            <person name="Gao Y."/>
            <person name="Hammerbacher A."/>
            <person name="Kikkert J.R."/>
            <person name="Li Y."/>
            <person name="Li H."/>
            <person name="Li K."/>
            <person name="Li Q."/>
            <person name="Liu X."/>
            <person name="Ma X."/>
            <person name="Naidoo K."/>
            <person name="Pethybridge S.J."/>
            <person name="Sun J."/>
            <person name="Steenkamp E.T."/>
            <person name="van der Nest M.A."/>
            <person name="van Wyk S."/>
            <person name="Wingfield M.J."/>
            <person name="Xiong C."/>
            <person name="Yue Q."/>
            <person name="Zhang X."/>
        </authorList>
    </citation>
    <scope>NUCLEOTIDE SEQUENCE [LARGE SCALE GENOMIC DNA]</scope>
    <source>
        <strain evidence="5 6">BP6252</strain>
    </source>
</reference>
<feature type="compositionally biased region" description="Basic residues" evidence="4">
    <location>
        <begin position="166"/>
        <end position="177"/>
    </location>
</feature>
<evidence type="ECO:0000256" key="3">
    <source>
        <dbReference type="ARBA" id="ARBA00023274"/>
    </source>
</evidence>
<dbReference type="GO" id="GO:0003735">
    <property type="term" value="F:structural constituent of ribosome"/>
    <property type="evidence" value="ECO:0007669"/>
    <property type="project" value="InterPro"/>
</dbReference>
<dbReference type="InterPro" id="IPR012340">
    <property type="entry name" value="NA-bd_OB-fold"/>
</dbReference>
<dbReference type="OrthoDB" id="274752at2759"/>
<dbReference type="Proteomes" id="UP000256645">
    <property type="component" value="Unassembled WGS sequence"/>
</dbReference>
<evidence type="ECO:0008006" key="7">
    <source>
        <dbReference type="Google" id="ProtNLM"/>
    </source>
</evidence>
<accession>A0A3D8RU11</accession>
<dbReference type="InterPro" id="IPR000266">
    <property type="entry name" value="Ribosomal_uS17"/>
</dbReference>
<feature type="region of interest" description="Disordered" evidence="4">
    <location>
        <begin position="162"/>
        <end position="198"/>
    </location>
</feature>
<evidence type="ECO:0000313" key="6">
    <source>
        <dbReference type="Proteomes" id="UP000256645"/>
    </source>
</evidence>
<dbReference type="AlphaFoldDB" id="A0A3D8RU11"/>
<protein>
    <recommendedName>
        <fullName evidence="7">Nucleic acid-binding protein</fullName>
    </recommendedName>
</protein>
<dbReference type="STRING" id="1849047.A0A3D8RU11"/>
<dbReference type="EMBL" id="PDLM01000005">
    <property type="protein sequence ID" value="RDW77281.1"/>
    <property type="molecule type" value="Genomic_DNA"/>
</dbReference>
<evidence type="ECO:0000256" key="2">
    <source>
        <dbReference type="ARBA" id="ARBA00022980"/>
    </source>
</evidence>
<comment type="caution">
    <text evidence="5">The sequence shown here is derived from an EMBL/GenBank/DDBJ whole genome shotgun (WGS) entry which is preliminary data.</text>
</comment>
<dbReference type="Gene3D" id="2.40.50.140">
    <property type="entry name" value="Nucleic acid-binding proteins"/>
    <property type="match status" value="1"/>
</dbReference>
<gene>
    <name evidence="5" type="ORF">BP6252_05334</name>
</gene>
<dbReference type="GO" id="GO:1990904">
    <property type="term" value="C:ribonucleoprotein complex"/>
    <property type="evidence" value="ECO:0007669"/>
    <property type="project" value="UniProtKB-KW"/>
</dbReference>
<dbReference type="Pfam" id="PF00366">
    <property type="entry name" value="Ribosomal_S17"/>
    <property type="match status" value="1"/>
</dbReference>
<dbReference type="SUPFAM" id="SSF50249">
    <property type="entry name" value="Nucleic acid-binding proteins"/>
    <property type="match status" value="1"/>
</dbReference>
<keyword evidence="2" id="KW-0689">Ribosomal protein</keyword>
<keyword evidence="3" id="KW-0687">Ribonucleoprotein</keyword>
<comment type="similarity">
    <text evidence="1">Belongs to the universal ribosomal protein uS17 family.</text>
</comment>
<dbReference type="GO" id="GO:0005840">
    <property type="term" value="C:ribosome"/>
    <property type="evidence" value="ECO:0007669"/>
    <property type="project" value="UniProtKB-KW"/>
</dbReference>
<organism evidence="5 6">
    <name type="scientific">Coleophoma cylindrospora</name>
    <dbReference type="NCBI Taxonomy" id="1849047"/>
    <lineage>
        <taxon>Eukaryota</taxon>
        <taxon>Fungi</taxon>
        <taxon>Dikarya</taxon>
        <taxon>Ascomycota</taxon>
        <taxon>Pezizomycotina</taxon>
        <taxon>Leotiomycetes</taxon>
        <taxon>Helotiales</taxon>
        <taxon>Dermateaceae</taxon>
        <taxon>Coleophoma</taxon>
    </lineage>
</organism>
<keyword evidence="6" id="KW-1185">Reference proteome</keyword>
<evidence type="ECO:0000256" key="1">
    <source>
        <dbReference type="ARBA" id="ARBA00010254"/>
    </source>
</evidence>
<proteinExistence type="inferred from homology"/>
<name>A0A3D8RU11_9HELO</name>
<dbReference type="GO" id="GO:0006412">
    <property type="term" value="P:translation"/>
    <property type="evidence" value="ECO:0007669"/>
    <property type="project" value="InterPro"/>
</dbReference>
<evidence type="ECO:0000313" key="5">
    <source>
        <dbReference type="EMBL" id="RDW77281.1"/>
    </source>
</evidence>